<dbReference type="EMBL" id="RCZP01000022">
    <property type="protein sequence ID" value="TPG52290.1"/>
    <property type="molecule type" value="Genomic_DNA"/>
</dbReference>
<dbReference type="AlphaFoldDB" id="A0A502FSD0"/>
<keyword evidence="3" id="KW-1185">Reference proteome</keyword>
<keyword evidence="1" id="KW-0732">Signal</keyword>
<comment type="caution">
    <text evidence="2">The sequence shown here is derived from an EMBL/GenBank/DDBJ whole genome shotgun (WGS) entry which is preliminary data.</text>
</comment>
<evidence type="ECO:0000256" key="1">
    <source>
        <dbReference type="SAM" id="SignalP"/>
    </source>
</evidence>
<organism evidence="2 3">
    <name type="scientific">Muricoccus nepalensis</name>
    <dbReference type="NCBI Taxonomy" id="1854500"/>
    <lineage>
        <taxon>Bacteria</taxon>
        <taxon>Pseudomonadati</taxon>
        <taxon>Pseudomonadota</taxon>
        <taxon>Alphaproteobacteria</taxon>
        <taxon>Acetobacterales</taxon>
        <taxon>Roseomonadaceae</taxon>
        <taxon>Muricoccus</taxon>
    </lineage>
</organism>
<accession>A0A502FSD0</accession>
<evidence type="ECO:0000313" key="3">
    <source>
        <dbReference type="Proteomes" id="UP000317078"/>
    </source>
</evidence>
<dbReference type="RefSeq" id="WP_140885278.1">
    <property type="nucleotide sequence ID" value="NZ_RCZP01000022.1"/>
</dbReference>
<name>A0A502FSD0_9PROT</name>
<evidence type="ECO:0000313" key="2">
    <source>
        <dbReference type="EMBL" id="TPG52290.1"/>
    </source>
</evidence>
<dbReference type="Proteomes" id="UP000317078">
    <property type="component" value="Unassembled WGS sequence"/>
</dbReference>
<gene>
    <name evidence="2" type="ORF">EAH89_18805</name>
</gene>
<feature type="chain" id="PRO_5021316974" description="DUF4384 domain-containing protein" evidence="1">
    <location>
        <begin position="22"/>
        <end position="420"/>
    </location>
</feature>
<evidence type="ECO:0008006" key="4">
    <source>
        <dbReference type="Google" id="ProtNLM"/>
    </source>
</evidence>
<sequence>MSGLLALGAIALGLVQTMAEAVPGGVAGNVTDRRFCGLLRGILHRFSGMRASPGRAGVIAGIRSAQARALERSARACRAIAIARPAGSRDEALVRYLDRVIATSARTAGRPSTAPPLSDDVAETVSPALSDLLAAPPNDGPASGRARAVIEFIEKTVIDDLALLLAGSDLPKEFKVYLREGGPDGANRFIDLFVHAILEELNRNDVLRNILAAEELAAIRALLVDVADDVYAIGRLLHALERSPPYSDPLALLRAMSEARPFAGIVPASATSAIGAGRPRLAATELVIGENVRLRIDMPFDGHLTVLHHGYEEAPERSFLWLNPLLDLAGRLVAGRHVLPNKGDGLPVSGPEARSALLFVVTAMMPRHGWSGTTALEATPLEVFHLASWLQFLPAGDRALCVVEYVEQDAPPPSRSAQKA</sequence>
<protein>
    <recommendedName>
        <fullName evidence="4">DUF4384 domain-containing protein</fullName>
    </recommendedName>
</protein>
<proteinExistence type="predicted"/>
<reference evidence="2 3" key="1">
    <citation type="journal article" date="2019" name="Environ. Microbiol.">
        <title>Species interactions and distinct microbial communities in high Arctic permafrost affected cryosols are associated with the CH4 and CO2 gas fluxes.</title>
        <authorList>
            <person name="Altshuler I."/>
            <person name="Hamel J."/>
            <person name="Turney S."/>
            <person name="Magnuson E."/>
            <person name="Levesque R."/>
            <person name="Greer C."/>
            <person name="Whyte L.G."/>
        </authorList>
    </citation>
    <scope>NUCLEOTIDE SEQUENCE [LARGE SCALE GENOMIC DNA]</scope>
    <source>
        <strain evidence="2 3">S9.3B</strain>
    </source>
</reference>
<feature type="signal peptide" evidence="1">
    <location>
        <begin position="1"/>
        <end position="21"/>
    </location>
</feature>